<name>I3IIY5_9BACT</name>
<protein>
    <submittedName>
        <fullName evidence="1">Uncharacterized protein</fullName>
    </submittedName>
</protein>
<reference evidence="1 2" key="1">
    <citation type="journal article" date="2012" name="FEBS Lett.">
        <title>Anammox organism KSU-1 expresses a NirK-type copper-containing nitrite reductase instead of a NirS-type with cytochrome cd1.</title>
        <authorList>
            <person name="Hira D."/>
            <person name="Toh H."/>
            <person name="Migita C.T."/>
            <person name="Okubo H."/>
            <person name="Nishiyama T."/>
            <person name="Hattori M."/>
            <person name="Furukawa K."/>
            <person name="Fujii T."/>
        </authorList>
    </citation>
    <scope>NUCLEOTIDE SEQUENCE [LARGE SCALE GENOMIC DNA]</scope>
</reference>
<accession>I3IIY5</accession>
<comment type="caution">
    <text evidence="1">The sequence shown here is derived from an EMBL/GenBank/DDBJ whole genome shotgun (WGS) entry which is preliminary data.</text>
</comment>
<gene>
    <name evidence="1" type="ORF">KSU1_C0084</name>
</gene>
<dbReference type="EMBL" id="BAFH01000003">
    <property type="protein sequence ID" value="GAB61680.1"/>
    <property type="molecule type" value="Genomic_DNA"/>
</dbReference>
<dbReference type="OrthoDB" id="9891065at2"/>
<evidence type="ECO:0000313" key="2">
    <source>
        <dbReference type="Proteomes" id="UP000002985"/>
    </source>
</evidence>
<dbReference type="Proteomes" id="UP000002985">
    <property type="component" value="Unassembled WGS sequence"/>
</dbReference>
<sequence length="66" mass="7627">MEKVIGVKDLQNLGLLGVEYTKLDLYDAFMMYLILNSETIKDHVVLRNGKYIFDSSSCFGMDNWMV</sequence>
<keyword evidence="2" id="KW-1185">Reference proteome</keyword>
<evidence type="ECO:0000313" key="1">
    <source>
        <dbReference type="EMBL" id="GAB61680.1"/>
    </source>
</evidence>
<dbReference type="AlphaFoldDB" id="I3IIY5"/>
<proteinExistence type="predicted"/>
<organism evidence="1 2">
    <name type="scientific">Candidatus Jettenia caeni</name>
    <dbReference type="NCBI Taxonomy" id="247490"/>
    <lineage>
        <taxon>Bacteria</taxon>
        <taxon>Pseudomonadati</taxon>
        <taxon>Planctomycetota</taxon>
        <taxon>Candidatus Brocadiia</taxon>
        <taxon>Candidatus Brocadiales</taxon>
        <taxon>Candidatus Brocadiaceae</taxon>
        <taxon>Candidatus Jettenia</taxon>
    </lineage>
</organism>